<dbReference type="AlphaFoldDB" id="A0A143BWV2"/>
<feature type="region of interest" description="Disordered" evidence="1">
    <location>
        <begin position="1"/>
        <end position="46"/>
    </location>
</feature>
<evidence type="ECO:0000313" key="3">
    <source>
        <dbReference type="Proteomes" id="UP000076096"/>
    </source>
</evidence>
<evidence type="ECO:0000256" key="1">
    <source>
        <dbReference type="SAM" id="MobiDB-lite"/>
    </source>
</evidence>
<name>A0A143BWV2_9ACTN</name>
<gene>
    <name evidence="2" type="ORF">A4E84_09520</name>
</gene>
<feature type="region of interest" description="Disordered" evidence="1">
    <location>
        <begin position="70"/>
        <end position="102"/>
    </location>
</feature>
<dbReference type="EMBL" id="CP015098">
    <property type="protein sequence ID" value="AMW09718.1"/>
    <property type="molecule type" value="Genomic_DNA"/>
</dbReference>
<dbReference type="Proteomes" id="UP000076096">
    <property type="component" value="Chromosome"/>
</dbReference>
<accession>A0A143BWV2</accession>
<evidence type="ECO:0000313" key="2">
    <source>
        <dbReference type="EMBL" id="AMW09718.1"/>
    </source>
</evidence>
<dbReference type="STRING" id="1783515.A4E84_09520"/>
<protein>
    <submittedName>
        <fullName evidence="2">Uncharacterized protein</fullName>
    </submittedName>
</protein>
<dbReference type="KEGG" id="stsi:A4E84_09520"/>
<feature type="compositionally biased region" description="Low complexity" evidence="1">
    <location>
        <begin position="1"/>
        <end position="19"/>
    </location>
</feature>
<reference evidence="3" key="1">
    <citation type="submission" date="2016-04" db="EMBL/GenBank/DDBJ databases">
        <authorList>
            <person name="Zhang B."/>
        </authorList>
    </citation>
    <scope>NUCLEOTIDE SEQUENCE [LARGE SCALE GENOMIC DNA]</scope>
    <source>
        <strain evidence="3">S10</strain>
    </source>
</reference>
<sequence>MRRRTLLLTGVAGGLTAAGPRPASYETTARPSPVVRETRVGPGTDAVAPYTTMREARPRQSMRFAEYRNAGPRAAVHAPENRPQLTRPHTRKTYVGDWRPCA</sequence>
<proteinExistence type="predicted"/>
<keyword evidence="3" id="KW-1185">Reference proteome</keyword>
<organism evidence="2 3">
    <name type="scientific">Streptomyces qaidamensis</name>
    <dbReference type="NCBI Taxonomy" id="1783515"/>
    <lineage>
        <taxon>Bacteria</taxon>
        <taxon>Bacillati</taxon>
        <taxon>Actinomycetota</taxon>
        <taxon>Actinomycetes</taxon>
        <taxon>Kitasatosporales</taxon>
        <taxon>Streptomycetaceae</taxon>
        <taxon>Streptomyces</taxon>
        <taxon>Streptomyces aurantiacus group</taxon>
    </lineage>
</organism>